<evidence type="ECO:0000256" key="3">
    <source>
        <dbReference type="ARBA" id="ARBA00022837"/>
    </source>
</evidence>
<dbReference type="SUPFAM" id="SSF50952">
    <property type="entry name" value="Soluble quinoprotein glucose dehydrogenase"/>
    <property type="match status" value="1"/>
</dbReference>
<dbReference type="Pfam" id="PF07995">
    <property type="entry name" value="GSDH"/>
    <property type="match status" value="2"/>
</dbReference>
<evidence type="ECO:0000313" key="5">
    <source>
        <dbReference type="EMBL" id="QDT13193.1"/>
    </source>
</evidence>
<dbReference type="InterPro" id="IPR003644">
    <property type="entry name" value="Calx_beta"/>
</dbReference>
<dbReference type="Pfam" id="PF14252">
    <property type="entry name" value="DUF4347"/>
    <property type="match status" value="1"/>
</dbReference>
<dbReference type="Gene3D" id="2.60.40.2030">
    <property type="match status" value="1"/>
</dbReference>
<dbReference type="GO" id="GO:0016020">
    <property type="term" value="C:membrane"/>
    <property type="evidence" value="ECO:0007669"/>
    <property type="project" value="InterPro"/>
</dbReference>
<dbReference type="GO" id="GO:0007154">
    <property type="term" value="P:cell communication"/>
    <property type="evidence" value="ECO:0007669"/>
    <property type="project" value="InterPro"/>
</dbReference>
<dbReference type="InterPro" id="IPR011041">
    <property type="entry name" value="Quinoprot_gluc/sorb_DH_b-prop"/>
</dbReference>
<dbReference type="InterPro" id="IPR056573">
    <property type="entry name" value="Lectin_L-type_dom"/>
</dbReference>
<dbReference type="EMBL" id="CP036526">
    <property type="protein sequence ID" value="QDT13193.1"/>
    <property type="molecule type" value="Genomic_DNA"/>
</dbReference>
<proteinExistence type="predicted"/>
<gene>
    <name evidence="5" type="primary">yliI_4</name>
    <name evidence="5" type="ORF">K239x_52100</name>
</gene>
<dbReference type="InterPro" id="IPR025592">
    <property type="entry name" value="DUF4347"/>
</dbReference>
<keyword evidence="3" id="KW-0106">Calcium</keyword>
<dbReference type="Pfam" id="PF16841">
    <property type="entry name" value="CBM60"/>
    <property type="match status" value="3"/>
</dbReference>
<dbReference type="SUPFAM" id="SSF49899">
    <property type="entry name" value="Concanavalin A-like lectins/glucanases"/>
    <property type="match status" value="1"/>
</dbReference>
<evidence type="ECO:0000259" key="4">
    <source>
        <dbReference type="SMART" id="SM00237"/>
    </source>
</evidence>
<dbReference type="InterPro" id="IPR001220">
    <property type="entry name" value="Legume_lectin_dom"/>
</dbReference>
<keyword evidence="2" id="KW-0677">Repeat</keyword>
<dbReference type="SUPFAM" id="SSF141072">
    <property type="entry name" value="CalX-like"/>
    <property type="match status" value="1"/>
</dbReference>
<dbReference type="Proteomes" id="UP000319817">
    <property type="component" value="Chromosome"/>
</dbReference>
<dbReference type="InterPro" id="IPR031768">
    <property type="entry name" value="CBM60_xylan-bd"/>
</dbReference>
<dbReference type="PANTHER" id="PTHR19328">
    <property type="entry name" value="HEDGEHOG-INTERACTING PROTEIN"/>
    <property type="match status" value="1"/>
</dbReference>
<dbReference type="Gene3D" id="2.60.120.200">
    <property type="match status" value="1"/>
</dbReference>
<dbReference type="EC" id="1.1.5.-" evidence="5"/>
<dbReference type="GO" id="GO:0030246">
    <property type="term" value="F:carbohydrate binding"/>
    <property type="evidence" value="ECO:0007669"/>
    <property type="project" value="InterPro"/>
</dbReference>
<organism evidence="5 6">
    <name type="scientific">Stieleria marina</name>
    <dbReference type="NCBI Taxonomy" id="1930275"/>
    <lineage>
        <taxon>Bacteria</taxon>
        <taxon>Pseudomonadati</taxon>
        <taxon>Planctomycetota</taxon>
        <taxon>Planctomycetia</taxon>
        <taxon>Pirellulales</taxon>
        <taxon>Pirellulaceae</taxon>
        <taxon>Stieleria</taxon>
    </lineage>
</organism>
<dbReference type="CDD" id="cd01951">
    <property type="entry name" value="lectin_L-type"/>
    <property type="match status" value="1"/>
</dbReference>
<dbReference type="Pfam" id="PF00139">
    <property type="entry name" value="Lectin_legB"/>
    <property type="match status" value="1"/>
</dbReference>
<sequence>MLTKNQKRNRINHPSWSVWPLEQRLMLAADAGAAVGAVADCDTVPVASSPATSVSAQSTAKHLVFVDPNVPEMAQIVDGVHQGSELVLLQADQDGIDQISRVIATHRDVASIHIIAHGQSGQVQIGNSIVTEATLVQCQDRLRGWRNALAADADILIYGCHTGSGVSGLQFMQRLASLTGADVAASDDATGASAQGGDWILEQSVGKIESGLALSAQMRKQYAGVLPISILAAGVTNDEQMQLQIDSATVATFNNVGGDAYGGQFQTYTYDADGIRPDQVRVVFTNDLFDQAVGVDRNLRIDSIALDGVTYQAEDPSVFSTGTWLPGDGVTDGFGRGEFLHADGYLQFGATGGTLITIEARGATGQESMSLQIDGETVASWDDVSSNSSAYTFVADEGVTPDQVRVAFTNDLFDEANGIDRNLIVDFVVVDGQTIQTESSQVFSNGTWVSGQGVTPGFGRGDTLHTDGYFQYAGGQTSGSTINVAVQGFEGDELVELLIDGQSVQQWTDIGTSSQILSFNASDVVSADQVRVAFTNDLFNASTDRNVRVDRIEIDGNTYQTEDYYVFSTGAWTSEDGIVDGYGRGDVLNTDGYFQYASNPPVDDGDFGLASSVVNIDEADGVATLTINRTGGSSTPAAIEYRTVSITAQDGPDFDGVDDVLVFQPGETSRDIVVPIVVDAIGEGSETFSFTIDNPAGAGLLVPRTATITINDIALPNYTSFSSTAGLDLNGAAQQSGSRLRLTTTNQDTAGSVFYDSALPIDTQTSIQSQFAFNINGGDGGGGADGLTFVIQGNSADASALGASGGALGYEGITNSLAIEFDTYQNGGDVNANHVSVLVNGSTTTPIATKTYAVDLNNGATKYAWVEYNGTNNLLAVYLSESNSKPSNPLITTTIDLQTLVGGEAYVGFTSGVGGLQNNHDILNWTLNTDVPSIPDPPNPGGTLVAQSVATGLVKPTSMDFTADGTNMYIAEQRGIIHVYQNGVDQGTLLDFTDRVNGTRDRGLLDIAVHPDLANSPYLYLLYTYDPPQVSGQAAGSLAGADGNGNRAGRMTRVTLDASTGYTSVIADSEVVLIGGNSTWDNFNAFANSTSNFNEPPAGILEDGSNLQDFIATDSESHTVGSIEFGPDGALYVSIGDGTSYNQVDVRTLRVQDIDNLSGKILRVDPITGEGLSDNPFYNGDADANRSKVYQYGVRNPFRITVDDATGQVYVGDVGWTRWEEINAGEPGANFGWPFYEGASGSNSPTNNYQNLPEAVDFYANADVTPSILALNHAADGINAIVLGDIYTGNQYPAEYQGDLFFNDLGQGIVRNISFDANGDVAGVQTFTTGAQIVVQMVQGPDGFMYFVDLNDGLVGRWEFV</sequence>
<dbReference type="InterPro" id="IPR012938">
    <property type="entry name" value="Glc/Sorbosone_DH"/>
</dbReference>
<protein>
    <submittedName>
        <fullName evidence="5">Soluble aldose sugar dehydrogenase YliI</fullName>
        <ecNumber evidence="5">1.1.5.-</ecNumber>
    </submittedName>
</protein>
<dbReference type="SMART" id="SM00237">
    <property type="entry name" value="Calx_beta"/>
    <property type="match status" value="1"/>
</dbReference>
<evidence type="ECO:0000313" key="6">
    <source>
        <dbReference type="Proteomes" id="UP000319817"/>
    </source>
</evidence>
<keyword evidence="6" id="KW-1185">Reference proteome</keyword>
<accession>A0A517P1G1</accession>
<dbReference type="RefSeq" id="WP_145420973.1">
    <property type="nucleotide sequence ID" value="NZ_CP036526.1"/>
</dbReference>
<dbReference type="Pfam" id="PF03160">
    <property type="entry name" value="Calx-beta"/>
    <property type="match status" value="1"/>
</dbReference>
<dbReference type="InterPro" id="IPR013320">
    <property type="entry name" value="ConA-like_dom_sf"/>
</dbReference>
<dbReference type="PANTHER" id="PTHR19328:SF13">
    <property type="entry name" value="HIPL1 PROTEIN"/>
    <property type="match status" value="1"/>
</dbReference>
<name>A0A517P1G1_9BACT</name>
<dbReference type="OrthoDB" id="9770043at2"/>
<dbReference type="Gene3D" id="2.120.10.30">
    <property type="entry name" value="TolB, C-terminal domain"/>
    <property type="match status" value="1"/>
</dbReference>
<dbReference type="InterPro" id="IPR038081">
    <property type="entry name" value="CalX-like_sf"/>
</dbReference>
<dbReference type="InterPro" id="IPR011042">
    <property type="entry name" value="6-blade_b-propeller_TolB-like"/>
</dbReference>
<reference evidence="5 6" key="1">
    <citation type="submission" date="2019-02" db="EMBL/GenBank/DDBJ databases">
        <title>Deep-cultivation of Planctomycetes and their phenomic and genomic characterization uncovers novel biology.</title>
        <authorList>
            <person name="Wiegand S."/>
            <person name="Jogler M."/>
            <person name="Boedeker C."/>
            <person name="Pinto D."/>
            <person name="Vollmers J."/>
            <person name="Rivas-Marin E."/>
            <person name="Kohn T."/>
            <person name="Peeters S.H."/>
            <person name="Heuer A."/>
            <person name="Rast P."/>
            <person name="Oberbeckmann S."/>
            <person name="Bunk B."/>
            <person name="Jeske O."/>
            <person name="Meyerdierks A."/>
            <person name="Storesund J.E."/>
            <person name="Kallscheuer N."/>
            <person name="Luecker S."/>
            <person name="Lage O.M."/>
            <person name="Pohl T."/>
            <person name="Merkel B.J."/>
            <person name="Hornburger P."/>
            <person name="Mueller R.-W."/>
            <person name="Bruemmer F."/>
            <person name="Labrenz M."/>
            <person name="Spormann A.M."/>
            <person name="Op den Camp H."/>
            <person name="Overmann J."/>
            <person name="Amann R."/>
            <person name="Jetten M.S.M."/>
            <person name="Mascher T."/>
            <person name="Medema M.H."/>
            <person name="Devos D.P."/>
            <person name="Kaster A.-K."/>
            <person name="Ovreas L."/>
            <person name="Rohde M."/>
            <person name="Galperin M.Y."/>
            <person name="Jogler C."/>
        </authorList>
    </citation>
    <scope>NUCLEOTIDE SEQUENCE [LARGE SCALE GENOMIC DNA]</scope>
    <source>
        <strain evidence="5 6">K23_9</strain>
    </source>
</reference>
<keyword evidence="1" id="KW-0732">Signal</keyword>
<feature type="domain" description="Calx-beta" evidence="4">
    <location>
        <begin position="595"/>
        <end position="693"/>
    </location>
</feature>
<evidence type="ECO:0000256" key="2">
    <source>
        <dbReference type="ARBA" id="ARBA00022737"/>
    </source>
</evidence>
<dbReference type="GO" id="GO:0016491">
    <property type="term" value="F:oxidoreductase activity"/>
    <property type="evidence" value="ECO:0007669"/>
    <property type="project" value="UniProtKB-KW"/>
</dbReference>
<keyword evidence="5" id="KW-0560">Oxidoreductase</keyword>
<dbReference type="Gene3D" id="2.60.60.40">
    <property type="match status" value="3"/>
</dbReference>
<evidence type="ECO:0000256" key="1">
    <source>
        <dbReference type="ARBA" id="ARBA00022729"/>
    </source>
</evidence>